<evidence type="ECO:0000313" key="2">
    <source>
        <dbReference type="Proteomes" id="UP000006002"/>
    </source>
</evidence>
<protein>
    <submittedName>
        <fullName evidence="1">Uncharacterized protein</fullName>
    </submittedName>
</protein>
<sequence>MLLNGYDLGKCGIEQVLCAGKVSFDTKDVSKGIVLIELPQNIIITKAVAVVNTAFNAATTNVLTVGTNDSADDLLGADDVTEGTTGTYQKNLFKIIKGEKPKIKAKFTSTGAAATAGEAEIYLNVVRIPE</sequence>
<comment type="caution">
    <text evidence="1">The sequence shown here is derived from an EMBL/GenBank/DDBJ whole genome shotgun (WGS) entry which is preliminary data.</text>
</comment>
<name>A5ZPY5_9FIRM</name>
<dbReference type="RefSeq" id="WP_005424387.1">
    <property type="nucleotide sequence ID" value="NZ_CP102265.1"/>
</dbReference>
<dbReference type="HOGENOM" id="CLU_1905101_0_0_9"/>
<dbReference type="EMBL" id="AAVO02000003">
    <property type="protein sequence ID" value="EDM88149.1"/>
    <property type="molecule type" value="Genomic_DNA"/>
</dbReference>
<organism evidence="1 2">
    <name type="scientific">Blautia obeum ATCC 29174</name>
    <dbReference type="NCBI Taxonomy" id="411459"/>
    <lineage>
        <taxon>Bacteria</taxon>
        <taxon>Bacillati</taxon>
        <taxon>Bacillota</taxon>
        <taxon>Clostridia</taxon>
        <taxon>Lachnospirales</taxon>
        <taxon>Lachnospiraceae</taxon>
        <taxon>Blautia</taxon>
    </lineage>
</organism>
<proteinExistence type="predicted"/>
<reference evidence="1 2" key="2">
    <citation type="submission" date="2007-04" db="EMBL/GenBank/DDBJ databases">
        <title>Draft genome sequence of Ruminococcus obeum (ATCC 29174).</title>
        <authorList>
            <person name="Sudarsanam P."/>
            <person name="Ley R."/>
            <person name="Guruge J."/>
            <person name="Turnbaugh P.J."/>
            <person name="Mahowald M."/>
            <person name="Liep D."/>
            <person name="Gordon J."/>
        </authorList>
    </citation>
    <scope>NUCLEOTIDE SEQUENCE [LARGE SCALE GENOMIC DNA]</scope>
    <source>
        <strain evidence="1 2">ATCC 29174</strain>
    </source>
</reference>
<evidence type="ECO:0000313" key="1">
    <source>
        <dbReference type="EMBL" id="EDM88149.1"/>
    </source>
</evidence>
<dbReference type="GeneID" id="79804339"/>
<accession>A5ZPY5</accession>
<reference evidence="1 2" key="1">
    <citation type="submission" date="2007-03" db="EMBL/GenBank/DDBJ databases">
        <authorList>
            <person name="Fulton L."/>
            <person name="Clifton S."/>
            <person name="Fulton B."/>
            <person name="Xu J."/>
            <person name="Minx P."/>
            <person name="Pepin K.H."/>
            <person name="Johnson M."/>
            <person name="Thiruvilangam P."/>
            <person name="Bhonagiri V."/>
            <person name="Nash W.E."/>
            <person name="Mardis E.R."/>
            <person name="Wilson R.K."/>
        </authorList>
    </citation>
    <scope>NUCLEOTIDE SEQUENCE [LARGE SCALE GENOMIC DNA]</scope>
    <source>
        <strain evidence="1 2">ATCC 29174</strain>
    </source>
</reference>
<gene>
    <name evidence="1" type="ORF">RUMOBE_01055</name>
</gene>
<dbReference type="AlphaFoldDB" id="A5ZPY5"/>
<dbReference type="Proteomes" id="UP000006002">
    <property type="component" value="Unassembled WGS sequence"/>
</dbReference>